<comment type="subcellular location">
    <subcellularLocation>
        <location evidence="1">Mitochondrion</location>
    </subcellularLocation>
</comment>
<dbReference type="Pfam" id="PF08032">
    <property type="entry name" value="SpoU_sub_bind"/>
    <property type="match status" value="1"/>
</dbReference>
<evidence type="ECO:0000256" key="2">
    <source>
        <dbReference type="ARBA" id="ARBA00007228"/>
    </source>
</evidence>
<feature type="compositionally biased region" description="Basic and acidic residues" evidence="10">
    <location>
        <begin position="106"/>
        <end position="144"/>
    </location>
</feature>
<dbReference type="GO" id="GO:0003723">
    <property type="term" value="F:RNA binding"/>
    <property type="evidence" value="ECO:0007669"/>
    <property type="project" value="InterPro"/>
</dbReference>
<dbReference type="Proteomes" id="UP000224634">
    <property type="component" value="Unassembled WGS sequence"/>
</dbReference>
<evidence type="ECO:0000256" key="10">
    <source>
        <dbReference type="SAM" id="MobiDB-lite"/>
    </source>
</evidence>
<reference evidence="12 13" key="1">
    <citation type="submission" date="2017-10" db="EMBL/GenBank/DDBJ databases">
        <title>Comparative genomics in systemic dimorphic fungi from Ajellomycetaceae.</title>
        <authorList>
            <person name="Munoz J.F."/>
            <person name="Mcewen J.G."/>
            <person name="Clay O.K."/>
            <person name="Cuomo C.A."/>
        </authorList>
    </citation>
    <scope>NUCLEOTIDE SEQUENCE [LARGE SCALE GENOMIC DNA]</scope>
    <source>
        <strain evidence="12 13">UAMH7299</strain>
    </source>
</reference>
<dbReference type="InterPro" id="IPR029064">
    <property type="entry name" value="Ribosomal_eL30-like_sf"/>
</dbReference>
<dbReference type="SUPFAM" id="SSF75217">
    <property type="entry name" value="alpha/beta knot"/>
    <property type="match status" value="1"/>
</dbReference>
<evidence type="ECO:0000256" key="7">
    <source>
        <dbReference type="ARBA" id="ARBA00022946"/>
    </source>
</evidence>
<dbReference type="InterPro" id="IPR013123">
    <property type="entry name" value="SpoU_subst-bd"/>
</dbReference>
<feature type="domain" description="RNA 2-O ribose methyltransferase substrate binding" evidence="11">
    <location>
        <begin position="323"/>
        <end position="412"/>
    </location>
</feature>
<feature type="compositionally biased region" description="Basic and acidic residues" evidence="10">
    <location>
        <begin position="66"/>
        <end position="97"/>
    </location>
</feature>
<dbReference type="PANTHER" id="PTHR46103:SF1">
    <property type="entry name" value="RRNA METHYLTRANSFERASE 1, MITOCHONDRIAL"/>
    <property type="match status" value="1"/>
</dbReference>
<dbReference type="SUPFAM" id="SSF55315">
    <property type="entry name" value="L30e-like"/>
    <property type="match status" value="1"/>
</dbReference>
<dbReference type="OrthoDB" id="270651at2759"/>
<dbReference type="STRING" id="1447883.A0A2B7YHK0"/>
<evidence type="ECO:0000256" key="8">
    <source>
        <dbReference type="ARBA" id="ARBA00023128"/>
    </source>
</evidence>
<feature type="region of interest" description="Disordered" evidence="10">
    <location>
        <begin position="650"/>
        <end position="744"/>
    </location>
</feature>
<dbReference type="GO" id="GO:0016435">
    <property type="term" value="F:rRNA (guanine) methyltransferase activity"/>
    <property type="evidence" value="ECO:0007669"/>
    <property type="project" value="TreeGrafter"/>
</dbReference>
<feature type="region of interest" description="Disordered" evidence="10">
    <location>
        <begin position="47"/>
        <end position="287"/>
    </location>
</feature>
<comment type="similarity">
    <text evidence="2">Belongs to the class IV-like SAM-binding methyltransferase superfamily. RNA methyltransferase TrmH family.</text>
</comment>
<keyword evidence="5" id="KW-0808">Transferase</keyword>
<dbReference type="InterPro" id="IPR047182">
    <property type="entry name" value="MRM1"/>
</dbReference>
<dbReference type="Pfam" id="PF00588">
    <property type="entry name" value="SpoU_methylase"/>
    <property type="match status" value="1"/>
</dbReference>
<organism evidence="12 13">
    <name type="scientific">Polytolypa hystricis (strain UAMH7299)</name>
    <dbReference type="NCBI Taxonomy" id="1447883"/>
    <lineage>
        <taxon>Eukaryota</taxon>
        <taxon>Fungi</taxon>
        <taxon>Dikarya</taxon>
        <taxon>Ascomycota</taxon>
        <taxon>Pezizomycotina</taxon>
        <taxon>Eurotiomycetes</taxon>
        <taxon>Eurotiomycetidae</taxon>
        <taxon>Onygenales</taxon>
        <taxon>Onygenales incertae sedis</taxon>
        <taxon>Polytolypa</taxon>
    </lineage>
</organism>
<dbReference type="InterPro" id="IPR047261">
    <property type="entry name" value="MRM1_MeTrfase_dom"/>
</dbReference>
<evidence type="ECO:0000313" key="12">
    <source>
        <dbReference type="EMBL" id="PGH20765.1"/>
    </source>
</evidence>
<proteinExistence type="inferred from homology"/>
<dbReference type="PANTHER" id="PTHR46103">
    <property type="entry name" value="RRNA METHYLTRANSFERASE 1, MITOCHONDRIAL"/>
    <property type="match status" value="1"/>
</dbReference>
<evidence type="ECO:0000313" key="13">
    <source>
        <dbReference type="Proteomes" id="UP000224634"/>
    </source>
</evidence>
<keyword evidence="8" id="KW-0496">Mitochondrion</keyword>
<dbReference type="EMBL" id="PDNA01000039">
    <property type="protein sequence ID" value="PGH20765.1"/>
    <property type="molecule type" value="Genomic_DNA"/>
</dbReference>
<dbReference type="AlphaFoldDB" id="A0A2B7YHK0"/>
<dbReference type="InterPro" id="IPR029028">
    <property type="entry name" value="Alpha/beta_knot_MTases"/>
</dbReference>
<evidence type="ECO:0000256" key="9">
    <source>
        <dbReference type="ARBA" id="ARBA00034881"/>
    </source>
</evidence>
<keyword evidence="13" id="KW-1185">Reference proteome</keyword>
<feature type="compositionally biased region" description="Low complexity" evidence="10">
    <location>
        <begin position="707"/>
        <end position="734"/>
    </location>
</feature>
<dbReference type="InterPro" id="IPR029026">
    <property type="entry name" value="tRNA_m1G_MTases_N"/>
</dbReference>
<feature type="compositionally biased region" description="Basic and acidic residues" evidence="10">
    <location>
        <begin position="222"/>
        <end position="236"/>
    </location>
</feature>
<dbReference type="Gene3D" id="3.40.1280.10">
    <property type="match status" value="1"/>
</dbReference>
<evidence type="ECO:0000256" key="4">
    <source>
        <dbReference type="ARBA" id="ARBA00022603"/>
    </source>
</evidence>
<feature type="compositionally biased region" description="Basic and acidic residues" evidence="10">
    <location>
        <begin position="169"/>
        <end position="212"/>
    </location>
</feature>
<name>A0A2B7YHK0_POLH7</name>
<keyword evidence="6" id="KW-0949">S-adenosyl-L-methionine</keyword>
<gene>
    <name evidence="12" type="ORF">AJ80_03526</name>
</gene>
<evidence type="ECO:0000256" key="1">
    <source>
        <dbReference type="ARBA" id="ARBA00004173"/>
    </source>
</evidence>
<feature type="compositionally biased region" description="Basic and acidic residues" evidence="10">
    <location>
        <begin position="267"/>
        <end position="282"/>
    </location>
</feature>
<evidence type="ECO:0000259" key="11">
    <source>
        <dbReference type="SMART" id="SM00967"/>
    </source>
</evidence>
<keyword evidence="7" id="KW-0809">Transit peptide</keyword>
<dbReference type="GO" id="GO:0005739">
    <property type="term" value="C:mitochondrion"/>
    <property type="evidence" value="ECO:0007669"/>
    <property type="project" value="UniProtKB-SubCell"/>
</dbReference>
<protein>
    <recommendedName>
        <fullName evidence="9">rRNA methyltransferase 1, mitochondrial</fullName>
    </recommendedName>
</protein>
<feature type="compositionally biased region" description="Basic and acidic residues" evidence="10">
    <location>
        <begin position="735"/>
        <end position="744"/>
    </location>
</feature>
<evidence type="ECO:0000256" key="3">
    <source>
        <dbReference type="ARBA" id="ARBA00022552"/>
    </source>
</evidence>
<keyword evidence="3" id="KW-0698">rRNA processing</keyword>
<dbReference type="Gene3D" id="3.30.1330.30">
    <property type="match status" value="1"/>
</dbReference>
<feature type="compositionally biased region" description="Low complexity" evidence="10">
    <location>
        <begin position="257"/>
        <end position="266"/>
    </location>
</feature>
<sequence>MLKSTGRLPRLVFQYPSFVPRSHHTPTRIEVRHASLNSAIQRGIRKSVSADYRREGRFNDNQSTKSYEEQDSPRQRDRHGGGQVREGKYGWGRDGHGVGKPRHTGRAREDNMYEDRRGKDKIDWGRDRHGPERSRDTGRTREDNVDWMPRHAGRVRGENVDWTPRHTGRAREDKINSTPRYEGRRGEDKVDWGRDRHGPRTSRDAGRTREDNVDWTPRHTGRMRDDDTGRGDDKRGIRISRHGAPTEAETPDRGYTRRGAGTTRYAGRTEDKYPDRGYDNKRAASTPRTASIKFPADEEEEVQIKRGMVPPRAIPYTTAISEFIYGANAVKAALQCKRRQLHTLYIYESAEAPKKGRATVRPATVSTIRKLGYASCKRVKDVQGVWLPLLDKMSEGRAHNGFILEASPLPRLPIKSFSKVKHPSATHLEVDVAPQSKEEAEVNGRDGRIARRAYLETQWSMVESNIPKRYPFTVLLDGIRDTGNLGAIIRSAYYFGADAVIMTARDCAPLNPVVMKASSGAAENIPIFTVRDVAQFIEISQANGWRFFSAEAPEAVAANAISGQQPDETSRPALRLADVATQLDEAPCVIMMGSEDLGLTRAYSKRADASVTIPGAFSGGFKDDIAGVDSLNVSVASALLCEAFLSRALPEPSSNPEPFFNLEPFSNPEPSLDEEALANPEPSSNTEPSLDKEVPALPSEEPEEPNNEPIEGSTPDSTTPTTTTPPTSSSSTTTEQHDDENKIF</sequence>
<evidence type="ECO:0000256" key="6">
    <source>
        <dbReference type="ARBA" id="ARBA00022691"/>
    </source>
</evidence>
<accession>A0A2B7YHK0</accession>
<dbReference type="SMART" id="SM00967">
    <property type="entry name" value="SpoU_sub_bind"/>
    <property type="match status" value="1"/>
</dbReference>
<keyword evidence="4" id="KW-0489">Methyltransferase</keyword>
<dbReference type="CDD" id="cd18105">
    <property type="entry name" value="SpoU-like_MRM1"/>
    <property type="match status" value="1"/>
</dbReference>
<evidence type="ECO:0000256" key="5">
    <source>
        <dbReference type="ARBA" id="ARBA00022679"/>
    </source>
</evidence>
<dbReference type="InterPro" id="IPR001537">
    <property type="entry name" value="SpoU_MeTrfase"/>
</dbReference>
<comment type="caution">
    <text evidence="12">The sequence shown here is derived from an EMBL/GenBank/DDBJ whole genome shotgun (WGS) entry which is preliminary data.</text>
</comment>